<organism evidence="1 2">
    <name type="scientific">Setaria italica</name>
    <name type="common">Foxtail millet</name>
    <name type="synonym">Panicum italicum</name>
    <dbReference type="NCBI Taxonomy" id="4555"/>
    <lineage>
        <taxon>Eukaryota</taxon>
        <taxon>Viridiplantae</taxon>
        <taxon>Streptophyta</taxon>
        <taxon>Embryophyta</taxon>
        <taxon>Tracheophyta</taxon>
        <taxon>Spermatophyta</taxon>
        <taxon>Magnoliopsida</taxon>
        <taxon>Liliopsida</taxon>
        <taxon>Poales</taxon>
        <taxon>Poaceae</taxon>
        <taxon>PACMAD clade</taxon>
        <taxon>Panicoideae</taxon>
        <taxon>Panicodae</taxon>
        <taxon>Paniceae</taxon>
        <taxon>Cenchrinae</taxon>
        <taxon>Setaria</taxon>
    </lineage>
</organism>
<proteinExistence type="predicted"/>
<keyword evidence="2" id="KW-1185">Reference proteome</keyword>
<dbReference type="EMBL" id="AGNK02000553">
    <property type="status" value="NOT_ANNOTATED_CDS"/>
    <property type="molecule type" value="Genomic_DNA"/>
</dbReference>
<evidence type="ECO:0000313" key="1">
    <source>
        <dbReference type="EnsemblPlants" id="KQL31500"/>
    </source>
</evidence>
<name>K3Z1W7_SETIT</name>
<reference evidence="1" key="2">
    <citation type="submission" date="2018-08" db="UniProtKB">
        <authorList>
            <consortium name="EnsemblPlants"/>
        </authorList>
    </citation>
    <scope>IDENTIFICATION</scope>
    <source>
        <strain evidence="1">Yugu1</strain>
    </source>
</reference>
<dbReference type="Proteomes" id="UP000004995">
    <property type="component" value="Unassembled WGS sequence"/>
</dbReference>
<reference evidence="2" key="1">
    <citation type="journal article" date="2012" name="Nat. Biotechnol.">
        <title>Reference genome sequence of the model plant Setaria.</title>
        <authorList>
            <person name="Bennetzen J.L."/>
            <person name="Schmutz J."/>
            <person name="Wang H."/>
            <person name="Percifield R."/>
            <person name="Hawkins J."/>
            <person name="Pontaroli A.C."/>
            <person name="Estep M."/>
            <person name="Feng L."/>
            <person name="Vaughn J.N."/>
            <person name="Grimwood J."/>
            <person name="Jenkins J."/>
            <person name="Barry K."/>
            <person name="Lindquist E."/>
            <person name="Hellsten U."/>
            <person name="Deshpande S."/>
            <person name="Wang X."/>
            <person name="Wu X."/>
            <person name="Mitros T."/>
            <person name="Triplett J."/>
            <person name="Yang X."/>
            <person name="Ye C.Y."/>
            <person name="Mauro-Herrera M."/>
            <person name="Wang L."/>
            <person name="Li P."/>
            <person name="Sharma M."/>
            <person name="Sharma R."/>
            <person name="Ronald P.C."/>
            <person name="Panaud O."/>
            <person name="Kellogg E.A."/>
            <person name="Brutnell T.P."/>
            <person name="Doust A.N."/>
            <person name="Tuskan G.A."/>
            <person name="Rokhsar D."/>
            <person name="Devos K.M."/>
        </authorList>
    </citation>
    <scope>NUCLEOTIDE SEQUENCE [LARGE SCALE GENOMIC DNA]</scope>
    <source>
        <strain evidence="2">cv. Yugu1</strain>
    </source>
</reference>
<dbReference type="InParanoid" id="K3Z1W7"/>
<evidence type="ECO:0000313" key="2">
    <source>
        <dbReference type="Proteomes" id="UP000004995"/>
    </source>
</evidence>
<dbReference type="EnsemblPlants" id="KQL31500">
    <property type="protein sequence ID" value="KQL31500"/>
    <property type="gene ID" value="SETIT_020535mg"/>
</dbReference>
<accession>K3Z1W7</accession>
<dbReference type="Gramene" id="KQL31500">
    <property type="protein sequence ID" value="KQL31500"/>
    <property type="gene ID" value="SETIT_020535mg"/>
</dbReference>
<dbReference type="AlphaFoldDB" id="K3Z1W7"/>
<protein>
    <submittedName>
        <fullName evidence="1">Uncharacterized protein</fullName>
    </submittedName>
</protein>
<sequence>MIFENMSCSHALKVQKLNMTFNIFVICQVG</sequence>
<dbReference type="HOGENOM" id="CLU_3407000_0_0_1"/>